<evidence type="ECO:0000256" key="7">
    <source>
        <dbReference type="RuleBase" id="RU000454"/>
    </source>
</evidence>
<accession>A0A5M3MXG0</accession>
<feature type="disulfide bond" evidence="6">
    <location>
        <begin position="333"/>
        <end position="368"/>
    </location>
</feature>
<evidence type="ECO:0000256" key="3">
    <source>
        <dbReference type="ARBA" id="ARBA00022750"/>
    </source>
</evidence>
<feature type="chain" id="PRO_5024281319" evidence="8">
    <location>
        <begin position="19"/>
        <end position="409"/>
    </location>
</feature>
<evidence type="ECO:0000256" key="5">
    <source>
        <dbReference type="PIRSR" id="PIRSR601461-1"/>
    </source>
</evidence>
<dbReference type="RefSeq" id="XP_007765680.1">
    <property type="nucleotide sequence ID" value="XM_007767490.1"/>
</dbReference>
<feature type="active site" evidence="5">
    <location>
        <position position="295"/>
    </location>
</feature>
<dbReference type="FunFam" id="2.40.70.10:FF:000115">
    <property type="entry name" value="Lysosomal aspartic protease"/>
    <property type="match status" value="1"/>
</dbReference>
<dbReference type="PANTHER" id="PTHR47966">
    <property type="entry name" value="BETA-SITE APP-CLEAVING ENZYME, ISOFORM A-RELATED"/>
    <property type="match status" value="1"/>
</dbReference>
<dbReference type="OrthoDB" id="15189at2759"/>
<dbReference type="PROSITE" id="PS00141">
    <property type="entry name" value="ASP_PROTEASE"/>
    <property type="match status" value="2"/>
</dbReference>
<dbReference type="GO" id="GO:0006508">
    <property type="term" value="P:proteolysis"/>
    <property type="evidence" value="ECO:0007669"/>
    <property type="project" value="UniProtKB-KW"/>
</dbReference>
<dbReference type="InterPro" id="IPR001461">
    <property type="entry name" value="Aspartic_peptidase_A1"/>
</dbReference>
<dbReference type="InterPro" id="IPR001969">
    <property type="entry name" value="Aspartic_peptidase_AS"/>
</dbReference>
<dbReference type="KEGG" id="cput:CONPUDRAFT_99352"/>
<evidence type="ECO:0000313" key="11">
    <source>
        <dbReference type="Proteomes" id="UP000053558"/>
    </source>
</evidence>
<feature type="disulfide bond" evidence="6">
    <location>
        <begin position="129"/>
        <end position="133"/>
    </location>
</feature>
<evidence type="ECO:0000313" key="10">
    <source>
        <dbReference type="EMBL" id="EIW83782.1"/>
    </source>
</evidence>
<dbReference type="InterPro" id="IPR034164">
    <property type="entry name" value="Pepsin-like_dom"/>
</dbReference>
<dbReference type="Proteomes" id="UP000053558">
    <property type="component" value="Unassembled WGS sequence"/>
</dbReference>
<comment type="similarity">
    <text evidence="1 7">Belongs to the peptidase A1 family.</text>
</comment>
<dbReference type="GeneID" id="19211932"/>
<feature type="active site" evidence="5">
    <location>
        <position position="116"/>
    </location>
</feature>
<feature type="signal peptide" evidence="8">
    <location>
        <begin position="1"/>
        <end position="18"/>
    </location>
</feature>
<sequence length="409" mass="43173">MKFTSAFVLAALPYLVNAAPSPASQAGRLEIPISKRAQPQGVSFWAEHVNSVKNKYLRNFAVYERNTGSKHPLAASPARASRRGDGAVQLTDSDETLWYGKIAVGTPPKTFTVDFDTGSSDLVLPGADCTANCEGHALYDPSRSSTSETTNQPFKLSYGDGSSVQGTVYLDTVALAGFQATDQSVGDSSQYSDGFALSRFPSDGLMGMAFKQISEFNASPVFQTLVEEGMVSDPVFAFRLGTSGSKLDVGGIDQASLKGDISYTDVTQEGFWQVKTDALMVGGQTTSSNFDAIIDSGTTLIVGPTADVAKFYEAAGGTDASQTAGPGMYTVPCDKIPSDISLTFGGREFPISPDTFNLGPVSEGSNDCVGGITGQDIGEPFWIVGDVFMCNVYTIFDVGETRVGFANLA</sequence>
<feature type="domain" description="Peptidase A1" evidence="9">
    <location>
        <begin position="98"/>
        <end position="406"/>
    </location>
</feature>
<keyword evidence="4 7" id="KW-0378">Hydrolase</keyword>
<dbReference type="Gene3D" id="2.40.70.10">
    <property type="entry name" value="Acid Proteases"/>
    <property type="match status" value="2"/>
</dbReference>
<keyword evidence="3 7" id="KW-0064">Aspartyl protease</keyword>
<dbReference type="EMBL" id="JH711575">
    <property type="protein sequence ID" value="EIW83782.1"/>
    <property type="molecule type" value="Genomic_DNA"/>
</dbReference>
<dbReference type="AlphaFoldDB" id="A0A5M3MXG0"/>
<dbReference type="PROSITE" id="PS51767">
    <property type="entry name" value="PEPTIDASE_A1"/>
    <property type="match status" value="1"/>
</dbReference>
<comment type="caution">
    <text evidence="10">The sequence shown here is derived from an EMBL/GenBank/DDBJ whole genome shotgun (WGS) entry which is preliminary data.</text>
</comment>
<evidence type="ECO:0000256" key="1">
    <source>
        <dbReference type="ARBA" id="ARBA00007447"/>
    </source>
</evidence>
<evidence type="ECO:0000256" key="4">
    <source>
        <dbReference type="ARBA" id="ARBA00022801"/>
    </source>
</evidence>
<keyword evidence="2 7" id="KW-0645">Protease</keyword>
<evidence type="ECO:0000256" key="8">
    <source>
        <dbReference type="SAM" id="SignalP"/>
    </source>
</evidence>
<keyword evidence="6" id="KW-1015">Disulfide bond</keyword>
<gene>
    <name evidence="10" type="ORF">CONPUDRAFT_99352</name>
</gene>
<dbReference type="InterPro" id="IPR021109">
    <property type="entry name" value="Peptidase_aspartic_dom_sf"/>
</dbReference>
<dbReference type="OMA" id="ANCEGHA"/>
<keyword evidence="8" id="KW-0732">Signal</keyword>
<name>A0A5M3MXG0_CONPW</name>
<dbReference type="Pfam" id="PF00026">
    <property type="entry name" value="Asp"/>
    <property type="match status" value="1"/>
</dbReference>
<proteinExistence type="inferred from homology"/>
<evidence type="ECO:0000256" key="2">
    <source>
        <dbReference type="ARBA" id="ARBA00022670"/>
    </source>
</evidence>
<dbReference type="CDD" id="cd05471">
    <property type="entry name" value="pepsin_like"/>
    <property type="match status" value="1"/>
</dbReference>
<dbReference type="InterPro" id="IPR033121">
    <property type="entry name" value="PEPTIDASE_A1"/>
</dbReference>
<dbReference type="GO" id="GO:0004190">
    <property type="term" value="F:aspartic-type endopeptidase activity"/>
    <property type="evidence" value="ECO:0007669"/>
    <property type="project" value="UniProtKB-KW"/>
</dbReference>
<reference evidence="11" key="1">
    <citation type="journal article" date="2012" name="Science">
        <title>The Paleozoic origin of enzymatic lignin decomposition reconstructed from 31 fungal genomes.</title>
        <authorList>
            <person name="Floudas D."/>
            <person name="Binder M."/>
            <person name="Riley R."/>
            <person name="Barry K."/>
            <person name="Blanchette R.A."/>
            <person name="Henrissat B."/>
            <person name="Martinez A.T."/>
            <person name="Otillar R."/>
            <person name="Spatafora J.W."/>
            <person name="Yadav J.S."/>
            <person name="Aerts A."/>
            <person name="Benoit I."/>
            <person name="Boyd A."/>
            <person name="Carlson A."/>
            <person name="Copeland A."/>
            <person name="Coutinho P.M."/>
            <person name="de Vries R.P."/>
            <person name="Ferreira P."/>
            <person name="Findley K."/>
            <person name="Foster B."/>
            <person name="Gaskell J."/>
            <person name="Glotzer D."/>
            <person name="Gorecki P."/>
            <person name="Heitman J."/>
            <person name="Hesse C."/>
            <person name="Hori C."/>
            <person name="Igarashi K."/>
            <person name="Jurgens J.A."/>
            <person name="Kallen N."/>
            <person name="Kersten P."/>
            <person name="Kohler A."/>
            <person name="Kuees U."/>
            <person name="Kumar T.K.A."/>
            <person name="Kuo A."/>
            <person name="LaButti K."/>
            <person name="Larrondo L.F."/>
            <person name="Lindquist E."/>
            <person name="Ling A."/>
            <person name="Lombard V."/>
            <person name="Lucas S."/>
            <person name="Lundell T."/>
            <person name="Martin R."/>
            <person name="McLaughlin D.J."/>
            <person name="Morgenstern I."/>
            <person name="Morin E."/>
            <person name="Murat C."/>
            <person name="Nagy L.G."/>
            <person name="Nolan M."/>
            <person name="Ohm R.A."/>
            <person name="Patyshakuliyeva A."/>
            <person name="Rokas A."/>
            <person name="Ruiz-Duenas F.J."/>
            <person name="Sabat G."/>
            <person name="Salamov A."/>
            <person name="Samejima M."/>
            <person name="Schmutz J."/>
            <person name="Slot J.C."/>
            <person name="St John F."/>
            <person name="Stenlid J."/>
            <person name="Sun H."/>
            <person name="Sun S."/>
            <person name="Syed K."/>
            <person name="Tsang A."/>
            <person name="Wiebenga A."/>
            <person name="Young D."/>
            <person name="Pisabarro A."/>
            <person name="Eastwood D.C."/>
            <person name="Martin F."/>
            <person name="Cullen D."/>
            <person name="Grigoriev I.V."/>
            <person name="Hibbett D.S."/>
        </authorList>
    </citation>
    <scope>NUCLEOTIDE SEQUENCE [LARGE SCALE GENOMIC DNA]</scope>
    <source>
        <strain evidence="11">RWD-64-598 SS2</strain>
    </source>
</reference>
<dbReference type="SUPFAM" id="SSF50630">
    <property type="entry name" value="Acid proteases"/>
    <property type="match status" value="1"/>
</dbReference>
<evidence type="ECO:0000256" key="6">
    <source>
        <dbReference type="PIRSR" id="PIRSR601461-2"/>
    </source>
</evidence>
<dbReference type="PANTHER" id="PTHR47966:SF57">
    <property type="entry name" value="PEPTIDASE A1 DOMAIN-CONTAINING PROTEIN"/>
    <property type="match status" value="1"/>
</dbReference>
<keyword evidence="11" id="KW-1185">Reference proteome</keyword>
<organism evidence="10 11">
    <name type="scientific">Coniophora puteana (strain RWD-64-598)</name>
    <name type="common">Brown rot fungus</name>
    <dbReference type="NCBI Taxonomy" id="741705"/>
    <lineage>
        <taxon>Eukaryota</taxon>
        <taxon>Fungi</taxon>
        <taxon>Dikarya</taxon>
        <taxon>Basidiomycota</taxon>
        <taxon>Agaricomycotina</taxon>
        <taxon>Agaricomycetes</taxon>
        <taxon>Agaricomycetidae</taxon>
        <taxon>Boletales</taxon>
        <taxon>Coniophorineae</taxon>
        <taxon>Coniophoraceae</taxon>
        <taxon>Coniophora</taxon>
    </lineage>
</organism>
<dbReference type="PRINTS" id="PR00792">
    <property type="entry name" value="PEPSIN"/>
</dbReference>
<protein>
    <submittedName>
        <fullName evidence="10">Asp-domain-containing protein</fullName>
    </submittedName>
</protein>
<evidence type="ECO:0000259" key="9">
    <source>
        <dbReference type="PROSITE" id="PS51767"/>
    </source>
</evidence>